<keyword evidence="3" id="KW-1185">Reference proteome</keyword>
<gene>
    <name evidence="2" type="ORF">CLV41_108263</name>
</gene>
<reference evidence="2 3" key="1">
    <citation type="submission" date="2018-01" db="EMBL/GenBank/DDBJ databases">
        <title>Genomic Encyclopedia of Archaeal and Bacterial Type Strains, Phase II (KMG-II): from individual species to whole genera.</title>
        <authorList>
            <person name="Goeker M."/>
        </authorList>
    </citation>
    <scope>NUCLEOTIDE SEQUENCE [LARGE SCALE GENOMIC DNA]</scope>
    <source>
        <strain evidence="2 3">DSM 17023</strain>
    </source>
</reference>
<name>A0A2S3UQ40_9HYPH</name>
<dbReference type="Proteomes" id="UP000236959">
    <property type="component" value="Unassembled WGS sequence"/>
</dbReference>
<sequence length="39" mass="4015">MFGFVNVVGAALRETTRTVGGAGTGKTSKSQVKRSRTSA</sequence>
<protein>
    <submittedName>
        <fullName evidence="2">Uncharacterized protein</fullName>
    </submittedName>
</protein>
<accession>A0A2S3UQ40</accession>
<dbReference type="AlphaFoldDB" id="A0A2S3UQ40"/>
<feature type="region of interest" description="Disordered" evidence="1">
    <location>
        <begin position="18"/>
        <end position="39"/>
    </location>
</feature>
<comment type="caution">
    <text evidence="2">The sequence shown here is derived from an EMBL/GenBank/DDBJ whole genome shotgun (WGS) entry which is preliminary data.</text>
</comment>
<dbReference type="EMBL" id="PPCN01000008">
    <property type="protein sequence ID" value="POF29838.1"/>
    <property type="molecule type" value="Genomic_DNA"/>
</dbReference>
<evidence type="ECO:0000256" key="1">
    <source>
        <dbReference type="SAM" id="MobiDB-lite"/>
    </source>
</evidence>
<organism evidence="2 3">
    <name type="scientific">Roseibium marinum</name>
    <dbReference type="NCBI Taxonomy" id="281252"/>
    <lineage>
        <taxon>Bacteria</taxon>
        <taxon>Pseudomonadati</taxon>
        <taxon>Pseudomonadota</taxon>
        <taxon>Alphaproteobacteria</taxon>
        <taxon>Hyphomicrobiales</taxon>
        <taxon>Stappiaceae</taxon>
        <taxon>Roseibium</taxon>
    </lineage>
</organism>
<evidence type="ECO:0000313" key="3">
    <source>
        <dbReference type="Proteomes" id="UP000236959"/>
    </source>
</evidence>
<evidence type="ECO:0000313" key="2">
    <source>
        <dbReference type="EMBL" id="POF29838.1"/>
    </source>
</evidence>
<proteinExistence type="predicted"/>